<dbReference type="Proteomes" id="UP001151699">
    <property type="component" value="Chromosome B"/>
</dbReference>
<feature type="transmembrane region" description="Helical" evidence="8">
    <location>
        <begin position="121"/>
        <end position="143"/>
    </location>
</feature>
<keyword evidence="7 10" id="KW-0407">Ion channel</keyword>
<dbReference type="PANTHER" id="PTHR11003">
    <property type="entry name" value="POTASSIUM CHANNEL, SUBFAMILY K"/>
    <property type="match status" value="1"/>
</dbReference>
<sequence>MQYKSIIFRQLELPAELRRIEDLREIVKEQRYQFVLSITNSTEIHQLDNLDRFVSKELEKYEEAAQRAVEGGLRLSVGEGFPAVFKKWSVSQAVFFSSTVLTTIGYGNIVPVTTSGRTFCMFFALIGIPFTLTVIADLGRIFATAVSTLGKHLPSLTNAAYCYGLLK</sequence>
<dbReference type="PANTHER" id="PTHR11003:SF142">
    <property type="entry name" value="POTASSIUM CHANNEL DOMAIN-CONTAINING PROTEIN"/>
    <property type="match status" value="1"/>
</dbReference>
<evidence type="ECO:0000313" key="11">
    <source>
        <dbReference type="Proteomes" id="UP001151699"/>
    </source>
</evidence>
<dbReference type="InterPro" id="IPR003280">
    <property type="entry name" value="2pore_dom_K_chnl"/>
</dbReference>
<dbReference type="GO" id="GO:0005886">
    <property type="term" value="C:plasma membrane"/>
    <property type="evidence" value="ECO:0007669"/>
    <property type="project" value="TreeGrafter"/>
</dbReference>
<evidence type="ECO:0000256" key="1">
    <source>
        <dbReference type="ARBA" id="ARBA00004141"/>
    </source>
</evidence>
<comment type="caution">
    <text evidence="10">The sequence shown here is derived from an EMBL/GenBank/DDBJ whole genome shotgun (WGS) entry which is preliminary data.</text>
</comment>
<dbReference type="EMBL" id="WJQU01000002">
    <property type="protein sequence ID" value="KAJ6640699.1"/>
    <property type="molecule type" value="Genomic_DNA"/>
</dbReference>
<feature type="domain" description="Potassium channel" evidence="9">
    <location>
        <begin position="86"/>
        <end position="142"/>
    </location>
</feature>
<dbReference type="GO" id="GO:0022841">
    <property type="term" value="F:potassium ion leak channel activity"/>
    <property type="evidence" value="ECO:0007669"/>
    <property type="project" value="TreeGrafter"/>
</dbReference>
<keyword evidence="5" id="KW-0406">Ion transport</keyword>
<feature type="transmembrane region" description="Helical" evidence="8">
    <location>
        <begin position="90"/>
        <end position="109"/>
    </location>
</feature>
<keyword evidence="3 8" id="KW-0812">Transmembrane</keyword>
<evidence type="ECO:0000256" key="5">
    <source>
        <dbReference type="ARBA" id="ARBA00023065"/>
    </source>
</evidence>
<name>A0A9Q0MZ81_9DIPT</name>
<dbReference type="Pfam" id="PF07885">
    <property type="entry name" value="Ion_trans_2"/>
    <property type="match status" value="1"/>
</dbReference>
<keyword evidence="2" id="KW-0813">Transport</keyword>
<comment type="subcellular location">
    <subcellularLocation>
        <location evidence="1">Membrane</location>
        <topology evidence="1">Multi-pass membrane protein</topology>
    </subcellularLocation>
</comment>
<dbReference type="GO" id="GO:0015271">
    <property type="term" value="F:outward rectifier potassium channel activity"/>
    <property type="evidence" value="ECO:0007669"/>
    <property type="project" value="TreeGrafter"/>
</dbReference>
<evidence type="ECO:0000313" key="10">
    <source>
        <dbReference type="EMBL" id="KAJ6640699.1"/>
    </source>
</evidence>
<accession>A0A9Q0MZ81</accession>
<keyword evidence="4 8" id="KW-1133">Transmembrane helix</keyword>
<proteinExistence type="predicted"/>
<gene>
    <name evidence="10" type="primary">KCNK5</name>
    <name evidence="10" type="ORF">Bhyg_05631</name>
</gene>
<evidence type="ECO:0000256" key="6">
    <source>
        <dbReference type="ARBA" id="ARBA00023136"/>
    </source>
</evidence>
<dbReference type="Gene3D" id="1.10.287.70">
    <property type="match status" value="1"/>
</dbReference>
<protein>
    <submittedName>
        <fullName evidence="10">Potassium channel subfamily K member 5</fullName>
    </submittedName>
</protein>
<dbReference type="InterPro" id="IPR013099">
    <property type="entry name" value="K_chnl_dom"/>
</dbReference>
<keyword evidence="6 8" id="KW-0472">Membrane</keyword>
<organism evidence="10 11">
    <name type="scientific">Pseudolycoriella hygida</name>
    <dbReference type="NCBI Taxonomy" id="35572"/>
    <lineage>
        <taxon>Eukaryota</taxon>
        <taxon>Metazoa</taxon>
        <taxon>Ecdysozoa</taxon>
        <taxon>Arthropoda</taxon>
        <taxon>Hexapoda</taxon>
        <taxon>Insecta</taxon>
        <taxon>Pterygota</taxon>
        <taxon>Neoptera</taxon>
        <taxon>Endopterygota</taxon>
        <taxon>Diptera</taxon>
        <taxon>Nematocera</taxon>
        <taxon>Sciaroidea</taxon>
        <taxon>Sciaridae</taxon>
        <taxon>Pseudolycoriella</taxon>
    </lineage>
</organism>
<dbReference type="AlphaFoldDB" id="A0A9Q0MZ81"/>
<evidence type="ECO:0000256" key="8">
    <source>
        <dbReference type="SAM" id="Phobius"/>
    </source>
</evidence>
<evidence type="ECO:0000256" key="3">
    <source>
        <dbReference type="ARBA" id="ARBA00022692"/>
    </source>
</evidence>
<evidence type="ECO:0000259" key="9">
    <source>
        <dbReference type="Pfam" id="PF07885"/>
    </source>
</evidence>
<evidence type="ECO:0000256" key="7">
    <source>
        <dbReference type="ARBA" id="ARBA00023303"/>
    </source>
</evidence>
<dbReference type="GO" id="GO:0030322">
    <property type="term" value="P:stabilization of membrane potential"/>
    <property type="evidence" value="ECO:0007669"/>
    <property type="project" value="TreeGrafter"/>
</dbReference>
<dbReference type="OrthoDB" id="297496at2759"/>
<reference evidence="10" key="1">
    <citation type="submission" date="2022-07" db="EMBL/GenBank/DDBJ databases">
        <authorList>
            <person name="Trinca V."/>
            <person name="Uliana J.V.C."/>
            <person name="Torres T.T."/>
            <person name="Ward R.J."/>
            <person name="Monesi N."/>
        </authorList>
    </citation>
    <scope>NUCLEOTIDE SEQUENCE</scope>
    <source>
        <strain evidence="10">HSMRA1968</strain>
        <tissue evidence="10">Whole embryos</tissue>
    </source>
</reference>
<evidence type="ECO:0000256" key="4">
    <source>
        <dbReference type="ARBA" id="ARBA00022989"/>
    </source>
</evidence>
<evidence type="ECO:0000256" key="2">
    <source>
        <dbReference type="ARBA" id="ARBA00022448"/>
    </source>
</evidence>
<dbReference type="SUPFAM" id="SSF81324">
    <property type="entry name" value="Voltage-gated potassium channels"/>
    <property type="match status" value="1"/>
</dbReference>
<keyword evidence="11" id="KW-1185">Reference proteome</keyword>